<keyword evidence="1" id="KW-0812">Transmembrane</keyword>
<dbReference type="EMBL" id="CP041147">
    <property type="protein sequence ID" value="QDF65213.1"/>
    <property type="molecule type" value="Genomic_DNA"/>
</dbReference>
<evidence type="ECO:0000313" key="2">
    <source>
        <dbReference type="EMBL" id="QDF65213.1"/>
    </source>
</evidence>
<feature type="transmembrane region" description="Helical" evidence="1">
    <location>
        <begin position="100"/>
        <end position="121"/>
    </location>
</feature>
<feature type="transmembrane region" description="Helical" evidence="1">
    <location>
        <begin position="52"/>
        <end position="73"/>
    </location>
</feature>
<dbReference type="RefSeq" id="WP_208664755.1">
    <property type="nucleotide sequence ID" value="NZ_CP041147.1"/>
</dbReference>
<dbReference type="AlphaFoldDB" id="A0A4Y6I6R4"/>
<proteinExistence type="predicted"/>
<reference evidence="2 3" key="1">
    <citation type="submission" date="2019-06" db="EMBL/GenBank/DDBJ databases">
        <title>Mycoplasma nasistruthionis sp. nov. str Ms03.</title>
        <authorList>
            <person name="Botes A."/>
        </authorList>
    </citation>
    <scope>NUCLEOTIDE SEQUENCE [LARGE SCALE GENOMIC DNA]</scope>
    <source>
        <strain evidence="2 3">Ms03</strain>
    </source>
</reference>
<keyword evidence="3" id="KW-1185">Reference proteome</keyword>
<name>A0A4Y6I6R4_9MOLU</name>
<feature type="transmembrane region" description="Helical" evidence="1">
    <location>
        <begin position="12"/>
        <end position="31"/>
    </location>
</feature>
<keyword evidence="1" id="KW-1133">Transmembrane helix</keyword>
<dbReference type="Proteomes" id="UP000315201">
    <property type="component" value="Chromosome"/>
</dbReference>
<protein>
    <submittedName>
        <fullName evidence="2">Uncharacterized protein</fullName>
    </submittedName>
</protein>
<evidence type="ECO:0000256" key="1">
    <source>
        <dbReference type="SAM" id="Phobius"/>
    </source>
</evidence>
<accession>A0A4Y6I6R4</accession>
<organism evidence="2 3">
    <name type="scientific">Mycoplasma nasistruthionis</name>
    <dbReference type="NCBI Taxonomy" id="353852"/>
    <lineage>
        <taxon>Bacteria</taxon>
        <taxon>Bacillati</taxon>
        <taxon>Mycoplasmatota</taxon>
        <taxon>Mollicutes</taxon>
        <taxon>Mycoplasmataceae</taxon>
        <taxon>Mycoplasma</taxon>
    </lineage>
</organism>
<sequence>MNNSIITFVDSLMIILFTIILFILYRVLTSIRQRVYHFAKAKFVFSWLQNQLITKSAIGLVAFLIDIVFFILVGTNTIKSFSFSSSMVENFNFLSNVKALIFYLTCFEVLVIVIYITLFYYHNNKNKTEPKIIITSEYFQAFDTRLYEQIRYDECEFVKTQFKNTRIVPDRISSLKDYISGILWRKNISEKWFYKSLLNYCVFIVNSSPYQYEKGVFQNEYELSEKIELASLFNDNTEYMTYIIKANWNYLNSIAKLDFEKFNKYLQKAFN</sequence>
<evidence type="ECO:0000313" key="3">
    <source>
        <dbReference type="Proteomes" id="UP000315201"/>
    </source>
</evidence>
<gene>
    <name evidence="2" type="ORF">FIV53_02870</name>
</gene>
<keyword evidence="1" id="KW-0472">Membrane</keyword>